<dbReference type="InterPro" id="IPR001789">
    <property type="entry name" value="Sig_transdc_resp-reg_receiver"/>
</dbReference>
<dbReference type="CDD" id="cd17535">
    <property type="entry name" value="REC_NarL-like"/>
    <property type="match status" value="1"/>
</dbReference>
<protein>
    <submittedName>
        <fullName evidence="6">Transcriptional regulatory protein LiaR</fullName>
    </submittedName>
</protein>
<dbReference type="SUPFAM" id="SSF52172">
    <property type="entry name" value="CheY-like"/>
    <property type="match status" value="1"/>
</dbReference>
<evidence type="ECO:0000259" key="4">
    <source>
        <dbReference type="PROSITE" id="PS50043"/>
    </source>
</evidence>
<dbReference type="PANTHER" id="PTHR43214:SF43">
    <property type="entry name" value="TWO-COMPONENT RESPONSE REGULATOR"/>
    <property type="match status" value="1"/>
</dbReference>
<dbReference type="SMART" id="SM00448">
    <property type="entry name" value="REC"/>
    <property type="match status" value="1"/>
</dbReference>
<keyword evidence="2" id="KW-0238">DNA-binding</keyword>
<dbReference type="InterPro" id="IPR000792">
    <property type="entry name" value="Tscrpt_reg_LuxR_C"/>
</dbReference>
<proteinExistence type="predicted"/>
<dbReference type="GO" id="GO:0003677">
    <property type="term" value="F:DNA binding"/>
    <property type="evidence" value="ECO:0007669"/>
    <property type="project" value="UniProtKB-KW"/>
</dbReference>
<keyword evidence="1 3" id="KW-0597">Phosphoprotein</keyword>
<evidence type="ECO:0000256" key="2">
    <source>
        <dbReference type="ARBA" id="ARBA00023125"/>
    </source>
</evidence>
<evidence type="ECO:0000313" key="7">
    <source>
        <dbReference type="Proteomes" id="UP000215027"/>
    </source>
</evidence>
<dbReference type="AlphaFoldDB" id="A0A170PHQ6"/>
<feature type="modified residue" description="4-aspartylphosphate" evidence="3">
    <location>
        <position position="57"/>
    </location>
</feature>
<dbReference type="Pfam" id="PF00072">
    <property type="entry name" value="Response_reg"/>
    <property type="match status" value="1"/>
</dbReference>
<dbReference type="PRINTS" id="PR00038">
    <property type="entry name" value="HTHLUXR"/>
</dbReference>
<dbReference type="Proteomes" id="UP000215027">
    <property type="component" value="Chromosome I"/>
</dbReference>
<feature type="domain" description="Response regulatory" evidence="5">
    <location>
        <begin position="6"/>
        <end position="122"/>
    </location>
</feature>
<name>A0A170PHQ6_9CHLR</name>
<dbReference type="PANTHER" id="PTHR43214">
    <property type="entry name" value="TWO-COMPONENT RESPONSE REGULATOR"/>
    <property type="match status" value="1"/>
</dbReference>
<sequence>MNGAIGVLIVDDHDIVREGLCAMLESKPGIQVIGEAADGEEAVERALALRPDVILMDLQMPRKNGISAIHDIIARQPQAHILVLSNFSDDAQIVESMRAGAIGYLLKTAKIDELVDAIRRVHAGETPLNPLVARRIIATLAPAKNEPRLIDVLTKREMAILPLVTRGLTNREIGEQLSISTRTVGTHIGNMIRKAEVENRVQLSMLAVRQGLTSVYLDD</sequence>
<evidence type="ECO:0000259" key="5">
    <source>
        <dbReference type="PROSITE" id="PS50110"/>
    </source>
</evidence>
<dbReference type="InterPro" id="IPR016032">
    <property type="entry name" value="Sig_transdc_resp-reg_C-effctor"/>
</dbReference>
<dbReference type="PROSITE" id="PS50110">
    <property type="entry name" value="RESPONSE_REGULATORY"/>
    <property type="match status" value="1"/>
</dbReference>
<evidence type="ECO:0000313" key="6">
    <source>
        <dbReference type="EMBL" id="CUS04437.2"/>
    </source>
</evidence>
<dbReference type="PROSITE" id="PS50043">
    <property type="entry name" value="HTH_LUXR_2"/>
    <property type="match status" value="1"/>
</dbReference>
<dbReference type="InterPro" id="IPR011006">
    <property type="entry name" value="CheY-like_superfamily"/>
</dbReference>
<dbReference type="Pfam" id="PF00196">
    <property type="entry name" value="GerE"/>
    <property type="match status" value="1"/>
</dbReference>
<reference evidence="6" key="1">
    <citation type="submission" date="2016-01" db="EMBL/GenBank/DDBJ databases">
        <authorList>
            <person name="Mcilroy J.S."/>
            <person name="Karst M S."/>
            <person name="Albertsen M."/>
        </authorList>
    </citation>
    <scope>NUCLEOTIDE SEQUENCE</scope>
    <source>
        <strain evidence="6">Cfx-K</strain>
    </source>
</reference>
<dbReference type="SUPFAM" id="SSF46894">
    <property type="entry name" value="C-terminal effector domain of the bipartite response regulators"/>
    <property type="match status" value="1"/>
</dbReference>
<dbReference type="InterPro" id="IPR058245">
    <property type="entry name" value="NreC/VraR/RcsB-like_REC"/>
</dbReference>
<organism evidence="6 7">
    <name type="scientific">Candidatus Promineifilum breve</name>
    <dbReference type="NCBI Taxonomy" id="1806508"/>
    <lineage>
        <taxon>Bacteria</taxon>
        <taxon>Bacillati</taxon>
        <taxon>Chloroflexota</taxon>
        <taxon>Ardenticatenia</taxon>
        <taxon>Candidatus Promineifilales</taxon>
        <taxon>Candidatus Promineifilaceae</taxon>
        <taxon>Candidatus Promineifilum</taxon>
    </lineage>
</organism>
<dbReference type="GO" id="GO:0000160">
    <property type="term" value="P:phosphorelay signal transduction system"/>
    <property type="evidence" value="ECO:0007669"/>
    <property type="project" value="InterPro"/>
</dbReference>
<dbReference type="SMART" id="SM00421">
    <property type="entry name" value="HTH_LUXR"/>
    <property type="match status" value="1"/>
</dbReference>
<gene>
    <name evidence="6" type="primary">liaR</name>
    <name evidence="6" type="ORF">CFX0092_A2559</name>
</gene>
<dbReference type="GO" id="GO:0006355">
    <property type="term" value="P:regulation of DNA-templated transcription"/>
    <property type="evidence" value="ECO:0007669"/>
    <property type="project" value="InterPro"/>
</dbReference>
<evidence type="ECO:0000256" key="3">
    <source>
        <dbReference type="PROSITE-ProRule" id="PRU00169"/>
    </source>
</evidence>
<evidence type="ECO:0000256" key="1">
    <source>
        <dbReference type="ARBA" id="ARBA00022553"/>
    </source>
</evidence>
<dbReference type="CDD" id="cd06170">
    <property type="entry name" value="LuxR_C_like"/>
    <property type="match status" value="1"/>
</dbReference>
<dbReference type="OrthoDB" id="9780153at2"/>
<dbReference type="EMBL" id="LN890655">
    <property type="protein sequence ID" value="CUS04437.2"/>
    <property type="molecule type" value="Genomic_DNA"/>
</dbReference>
<feature type="domain" description="HTH luxR-type" evidence="4">
    <location>
        <begin position="146"/>
        <end position="211"/>
    </location>
</feature>
<dbReference type="PROSITE" id="PS00622">
    <property type="entry name" value="HTH_LUXR_1"/>
    <property type="match status" value="1"/>
</dbReference>
<accession>A0A170PHQ6</accession>
<keyword evidence="7" id="KW-1185">Reference proteome</keyword>
<dbReference type="KEGG" id="pbf:CFX0092_A2559"/>
<dbReference type="RefSeq" id="WP_095043769.1">
    <property type="nucleotide sequence ID" value="NZ_LN890655.1"/>
</dbReference>
<dbReference type="Gene3D" id="3.40.50.2300">
    <property type="match status" value="1"/>
</dbReference>
<dbReference type="InterPro" id="IPR039420">
    <property type="entry name" value="WalR-like"/>
</dbReference>